<gene>
    <name evidence="1" type="ORF">A9W98_17990</name>
</gene>
<organism evidence="1 2">
    <name type="scientific">Mycobacterium gordonae</name>
    <dbReference type="NCBI Taxonomy" id="1778"/>
    <lineage>
        <taxon>Bacteria</taxon>
        <taxon>Bacillati</taxon>
        <taxon>Actinomycetota</taxon>
        <taxon>Actinomycetes</taxon>
        <taxon>Mycobacteriales</taxon>
        <taxon>Mycobacteriaceae</taxon>
        <taxon>Mycobacterium</taxon>
    </lineage>
</organism>
<dbReference type="RefSeq" id="WP_065133884.1">
    <property type="nucleotide sequence ID" value="NZ_MAEM01000243.1"/>
</dbReference>
<evidence type="ECO:0000313" key="1">
    <source>
        <dbReference type="EMBL" id="OBS01875.1"/>
    </source>
</evidence>
<dbReference type="EMBL" id="MAEM01000243">
    <property type="protein sequence ID" value="OBS01875.1"/>
    <property type="molecule type" value="Genomic_DNA"/>
</dbReference>
<proteinExistence type="predicted"/>
<sequence length="95" mass="10347">MPNRLLTEGAAYAHYFADCPCCGGQLSLTCRIQGNLAQVKAEHWGTSNVLPPLKESPVTVQLPADLNDLLTTEERVQLNADLADLARKRRAVTDA</sequence>
<name>A0A1A6BHR5_MYCGO</name>
<accession>A0A1A6BHR5</accession>
<dbReference type="AlphaFoldDB" id="A0A1A6BHR5"/>
<evidence type="ECO:0000313" key="2">
    <source>
        <dbReference type="Proteomes" id="UP000093757"/>
    </source>
</evidence>
<protein>
    <submittedName>
        <fullName evidence="1">Uncharacterized protein</fullName>
    </submittedName>
</protein>
<reference evidence="1 2" key="1">
    <citation type="submission" date="2016-06" db="EMBL/GenBank/DDBJ databases">
        <authorList>
            <person name="Kjaerup R.B."/>
            <person name="Dalgaard T.S."/>
            <person name="Juul-Madsen H.R."/>
        </authorList>
    </citation>
    <scope>NUCLEOTIDE SEQUENCE [LARGE SCALE GENOMIC DNA]</scope>
    <source>
        <strain evidence="1 2">1245752.6</strain>
    </source>
</reference>
<comment type="caution">
    <text evidence="1">The sequence shown here is derived from an EMBL/GenBank/DDBJ whole genome shotgun (WGS) entry which is preliminary data.</text>
</comment>
<dbReference type="Proteomes" id="UP000093757">
    <property type="component" value="Unassembled WGS sequence"/>
</dbReference>